<keyword evidence="7" id="KW-0137">Centromere</keyword>
<dbReference type="RefSeq" id="XP_064693849.1">
    <property type="nucleotide sequence ID" value="XM_064838395.1"/>
</dbReference>
<dbReference type="Gene3D" id="3.30.40.210">
    <property type="match status" value="1"/>
</dbReference>
<dbReference type="InterPro" id="IPR009287">
    <property type="entry name" value="Spt4"/>
</dbReference>
<gene>
    <name evidence="10" type="primary">SPT4</name>
    <name evidence="10" type="ORF">LTR78_008448</name>
</gene>
<keyword evidence="11" id="KW-1185">Reference proteome</keyword>
<dbReference type="GO" id="GO:0000993">
    <property type="term" value="F:RNA polymerase II complex binding"/>
    <property type="evidence" value="ECO:0007669"/>
    <property type="project" value="TreeGrafter"/>
</dbReference>
<comment type="caution">
    <text evidence="10">The sequence shown here is derived from an EMBL/GenBank/DDBJ whole genome shotgun (WGS) entry which is preliminary data.</text>
</comment>
<dbReference type="InterPro" id="IPR022800">
    <property type="entry name" value="Spt4/RpoE2_Znf"/>
</dbReference>
<dbReference type="GO" id="GO:0140673">
    <property type="term" value="P:transcription elongation-coupled chromatin remodeling"/>
    <property type="evidence" value="ECO:0007669"/>
    <property type="project" value="InterPro"/>
</dbReference>
<evidence type="ECO:0000259" key="9">
    <source>
        <dbReference type="SMART" id="SM01389"/>
    </source>
</evidence>
<evidence type="ECO:0000313" key="10">
    <source>
        <dbReference type="EMBL" id="KAK3671715.1"/>
    </source>
</evidence>
<dbReference type="Proteomes" id="UP001274830">
    <property type="component" value="Unassembled WGS sequence"/>
</dbReference>
<dbReference type="GO" id="GO:0008270">
    <property type="term" value="F:zinc ion binding"/>
    <property type="evidence" value="ECO:0007669"/>
    <property type="project" value="InterPro"/>
</dbReference>
<evidence type="ECO:0000256" key="4">
    <source>
        <dbReference type="ARBA" id="ARBA00020182"/>
    </source>
</evidence>
<sequence>MALRALRACMVCSIVQPQSKFSREGCPNCEEFLELRGNQDSIGEATSQVFEGLITLSDPLGSWVAKWQRLQDYVPGTYAIKVVGVLPDDYVSAAENAGVKYIPRDGSNIEDEA</sequence>
<organism evidence="10 11">
    <name type="scientific">Recurvomyces mirabilis</name>
    <dbReference type="NCBI Taxonomy" id="574656"/>
    <lineage>
        <taxon>Eukaryota</taxon>
        <taxon>Fungi</taxon>
        <taxon>Dikarya</taxon>
        <taxon>Ascomycota</taxon>
        <taxon>Pezizomycotina</taxon>
        <taxon>Dothideomycetes</taxon>
        <taxon>Dothideomycetidae</taxon>
        <taxon>Mycosphaerellales</taxon>
        <taxon>Teratosphaeriaceae</taxon>
        <taxon>Recurvomyces</taxon>
    </lineage>
</organism>
<reference evidence="10" key="1">
    <citation type="submission" date="2023-07" db="EMBL/GenBank/DDBJ databases">
        <title>Black Yeasts Isolated from many extreme environments.</title>
        <authorList>
            <person name="Coleine C."/>
            <person name="Stajich J.E."/>
            <person name="Selbmann L."/>
        </authorList>
    </citation>
    <scope>NUCLEOTIDE SEQUENCE</scope>
    <source>
        <strain evidence="10">CCFEE 5485</strain>
    </source>
</reference>
<keyword evidence="5 8" id="KW-0804">Transcription</keyword>
<dbReference type="CDD" id="cd07973">
    <property type="entry name" value="Spt4"/>
    <property type="match status" value="1"/>
</dbReference>
<evidence type="ECO:0000256" key="2">
    <source>
        <dbReference type="ARBA" id="ARBA00004584"/>
    </source>
</evidence>
<feature type="domain" description="Spt4/RpoE2 zinc finger" evidence="9">
    <location>
        <begin position="6"/>
        <end position="83"/>
    </location>
</feature>
<name>A0AAE0WIZ4_9PEZI</name>
<evidence type="ECO:0000256" key="5">
    <source>
        <dbReference type="ARBA" id="ARBA00023163"/>
    </source>
</evidence>
<keyword evidence="10" id="KW-0251">Elongation factor</keyword>
<dbReference type="PIRSF" id="PIRSF025023">
    <property type="entry name" value="Spt4"/>
    <property type="match status" value="1"/>
</dbReference>
<dbReference type="EMBL" id="JAUTXT010000040">
    <property type="protein sequence ID" value="KAK3671715.1"/>
    <property type="molecule type" value="Genomic_DNA"/>
</dbReference>
<dbReference type="SUPFAM" id="SSF63393">
    <property type="entry name" value="RNA polymerase subunits"/>
    <property type="match status" value="1"/>
</dbReference>
<evidence type="ECO:0000256" key="8">
    <source>
        <dbReference type="PIRNR" id="PIRNR025023"/>
    </source>
</evidence>
<proteinExistence type="inferred from homology"/>
<dbReference type="InterPro" id="IPR038510">
    <property type="entry name" value="Spt4_sf"/>
</dbReference>
<dbReference type="GO" id="GO:0006355">
    <property type="term" value="P:regulation of DNA-templated transcription"/>
    <property type="evidence" value="ECO:0007669"/>
    <property type="project" value="InterPro"/>
</dbReference>
<comment type="subcellular location">
    <subcellularLocation>
        <location evidence="2">Chromosome</location>
        <location evidence="2">Centromere</location>
    </subcellularLocation>
    <subcellularLocation>
        <location evidence="1 8">Nucleus</location>
    </subcellularLocation>
</comment>
<accession>A0AAE0WIZ4</accession>
<dbReference type="AlphaFoldDB" id="A0AAE0WIZ4"/>
<evidence type="ECO:0000313" key="11">
    <source>
        <dbReference type="Proteomes" id="UP001274830"/>
    </source>
</evidence>
<dbReference type="PANTHER" id="PTHR12882:SF1">
    <property type="entry name" value="TRANSCRIPTION ELONGATION FACTOR SPT4"/>
    <property type="match status" value="1"/>
</dbReference>
<dbReference type="InterPro" id="IPR029040">
    <property type="entry name" value="RPABC4/Spt4"/>
</dbReference>
<dbReference type="PANTHER" id="PTHR12882">
    <property type="entry name" value="SUPPRESSOR OF TY 4"/>
    <property type="match status" value="1"/>
</dbReference>
<evidence type="ECO:0000256" key="6">
    <source>
        <dbReference type="ARBA" id="ARBA00023242"/>
    </source>
</evidence>
<dbReference type="GO" id="GO:0003746">
    <property type="term" value="F:translation elongation factor activity"/>
    <property type="evidence" value="ECO:0007669"/>
    <property type="project" value="UniProtKB-KW"/>
</dbReference>
<keyword evidence="10" id="KW-0648">Protein biosynthesis</keyword>
<dbReference type="SMART" id="SM01389">
    <property type="entry name" value="Spt4"/>
    <property type="match status" value="1"/>
</dbReference>
<dbReference type="GO" id="GO:0032044">
    <property type="term" value="C:DSIF complex"/>
    <property type="evidence" value="ECO:0007669"/>
    <property type="project" value="TreeGrafter"/>
</dbReference>
<dbReference type="GO" id="GO:0000775">
    <property type="term" value="C:chromosome, centromeric region"/>
    <property type="evidence" value="ECO:0007669"/>
    <property type="project" value="UniProtKB-SubCell"/>
</dbReference>
<protein>
    <recommendedName>
        <fullName evidence="4 8">Transcription elongation factor SPT4</fullName>
    </recommendedName>
</protein>
<evidence type="ECO:0000256" key="1">
    <source>
        <dbReference type="ARBA" id="ARBA00004123"/>
    </source>
</evidence>
<dbReference type="GeneID" id="89962935"/>
<comment type="similarity">
    <text evidence="3 8">Belongs to the SPT4 family.</text>
</comment>
<keyword evidence="6 8" id="KW-0539">Nucleus</keyword>
<evidence type="ECO:0000256" key="3">
    <source>
        <dbReference type="ARBA" id="ARBA00010464"/>
    </source>
</evidence>
<evidence type="ECO:0000256" key="7">
    <source>
        <dbReference type="ARBA" id="ARBA00023328"/>
    </source>
</evidence>
<dbReference type="Pfam" id="PF06093">
    <property type="entry name" value="Spt4"/>
    <property type="match status" value="1"/>
</dbReference>
<comment type="function">
    <text evidence="8">The SPT4-SPT5 complex mediates both activation and inhibition of transcription elongation, and plays a role in pre-mRNA processing. This complex seems to be important for the stability of the RNA polymerase II elongation machinery on the chromatin template but not for the inherent ability of this machinery to translocate down the gene.</text>
</comment>